<evidence type="ECO:0000313" key="14">
    <source>
        <dbReference type="EMBL" id="MBB6070194.1"/>
    </source>
</evidence>
<dbReference type="InterPro" id="IPR022754">
    <property type="entry name" value="DNA_pol_III_gamma-3"/>
</dbReference>
<feature type="domain" description="AAA+ ATPase" evidence="13">
    <location>
        <begin position="37"/>
        <end position="189"/>
    </location>
</feature>
<evidence type="ECO:0000256" key="10">
    <source>
        <dbReference type="ARBA" id="ARBA00049244"/>
    </source>
</evidence>
<dbReference type="AlphaFoldDB" id="A0A841GWI5"/>
<keyword evidence="5" id="KW-0479">Metal-binding</keyword>
<keyword evidence="7" id="KW-0862">Zinc</keyword>
<dbReference type="GO" id="GO:0009360">
    <property type="term" value="C:DNA polymerase III complex"/>
    <property type="evidence" value="ECO:0007669"/>
    <property type="project" value="InterPro"/>
</dbReference>
<keyword evidence="8 11" id="KW-0067">ATP-binding</keyword>
<feature type="compositionally biased region" description="Low complexity" evidence="12">
    <location>
        <begin position="472"/>
        <end position="483"/>
    </location>
</feature>
<dbReference type="Gene3D" id="3.40.50.300">
    <property type="entry name" value="P-loop containing nucleotide triphosphate hydrolases"/>
    <property type="match status" value="1"/>
</dbReference>
<evidence type="ECO:0000256" key="4">
    <source>
        <dbReference type="ARBA" id="ARBA00022705"/>
    </source>
</evidence>
<dbReference type="InterPro" id="IPR050238">
    <property type="entry name" value="DNA_Rep/Repair_Clamp_Loader"/>
</dbReference>
<dbReference type="SUPFAM" id="SSF52540">
    <property type="entry name" value="P-loop containing nucleoside triphosphate hydrolases"/>
    <property type="match status" value="1"/>
</dbReference>
<evidence type="ECO:0000256" key="8">
    <source>
        <dbReference type="ARBA" id="ARBA00022840"/>
    </source>
</evidence>
<evidence type="ECO:0000256" key="12">
    <source>
        <dbReference type="SAM" id="MobiDB-lite"/>
    </source>
</evidence>
<feature type="compositionally biased region" description="Pro residues" evidence="12">
    <location>
        <begin position="484"/>
        <end position="494"/>
    </location>
</feature>
<dbReference type="CDD" id="cd00009">
    <property type="entry name" value="AAA"/>
    <property type="match status" value="1"/>
</dbReference>
<dbReference type="GO" id="GO:0006261">
    <property type="term" value="P:DNA-templated DNA replication"/>
    <property type="evidence" value="ECO:0007669"/>
    <property type="project" value="TreeGrafter"/>
</dbReference>
<evidence type="ECO:0000256" key="7">
    <source>
        <dbReference type="ARBA" id="ARBA00022833"/>
    </source>
</evidence>
<reference evidence="14 15" key="1">
    <citation type="submission" date="2020-08" db="EMBL/GenBank/DDBJ databases">
        <title>Genomic Encyclopedia of Type Strains, Phase IV (KMG-IV): sequencing the most valuable type-strain genomes for metagenomic binning, comparative biology and taxonomic classification.</title>
        <authorList>
            <person name="Goeker M."/>
        </authorList>
    </citation>
    <scope>NUCLEOTIDE SEQUENCE [LARGE SCALE GENOMIC DNA]</scope>
    <source>
        <strain evidence="14 15">DSM 29007</strain>
    </source>
</reference>
<dbReference type="Pfam" id="PF22608">
    <property type="entry name" value="DNAX_ATPase_lid"/>
    <property type="match status" value="1"/>
</dbReference>
<dbReference type="InterPro" id="IPR045085">
    <property type="entry name" value="HLD_clamp_pol_III_gamma_tau"/>
</dbReference>
<feature type="compositionally biased region" description="Low complexity" evidence="12">
    <location>
        <begin position="435"/>
        <end position="464"/>
    </location>
</feature>
<gene>
    <name evidence="11" type="primary">dnaX</name>
    <name evidence="14" type="ORF">HNQ61_001813</name>
</gene>
<sequence>MSRTALARRYRPRHFAEVATQEHVSQTLRAAVQRNRVAHAYLFCGPRGVGKTTLARVLAMALNCPNRTEEGEPCGVCDSCERIWAGRTSLDVVEIDAASNRGVDDARELRERAMYAPSEEDRFKVYIIDEAHMLTREAWNALLKILEEPPPRVIFVFATTEPQKIQQAAPPILSRCQRFDFHRIATVDLVARLRTVLAAEGIEVGDEVLLPIAQKADGGMRDGLSLMDQVLSFTEGAPTADDVRRILGLVGTEVFLELFGIIADRRPAEVFRFVGRLLEQGYDLAEFYRGLADFLRVLLIVRLDGGEAEGVPHHLVPTVAELANRFAPGDLLRMLAQVAELDADGRFRKSGEQRILIELLLLRFAYLESTVSLEDVLAALGRGGGDPPGNFAGGRPSAPEPRAGRPSQPTAPPAPAPAVERADARPPAVVPPSAPVAEVRAEPSPIASAPAAAPPQAAAPAPAMEPRRVEVPAIAPRPQAAAPAAPPAPAPRMDPPSRSFDNPSRFMDGPPRFDDEPPPPPPDDLEDDGSDYGPPSLPSAAPSRASGPAPSARASAPAYEDAPGRTPAPAYAEAPSRAPAPQMQSEAPVAADLPQGGALDLRRVREAWAAVLESGEGIPPGGRALLRSVRPEVGGPATITADVLPVVLDRFGGSGAQRAFEDALGRRLGQRVTVQFRASAAAAAAATGGQRITAESARRDRLSRLMEGEPVLAAAVQALDLELLD</sequence>
<evidence type="ECO:0000259" key="13">
    <source>
        <dbReference type="SMART" id="SM00382"/>
    </source>
</evidence>
<dbReference type="Gene3D" id="1.10.8.60">
    <property type="match status" value="1"/>
</dbReference>
<dbReference type="SMART" id="SM00382">
    <property type="entry name" value="AAA"/>
    <property type="match status" value="1"/>
</dbReference>
<evidence type="ECO:0000256" key="5">
    <source>
        <dbReference type="ARBA" id="ARBA00022723"/>
    </source>
</evidence>
<dbReference type="GO" id="GO:0005524">
    <property type="term" value="F:ATP binding"/>
    <property type="evidence" value="ECO:0007669"/>
    <property type="project" value="UniProtKB-KW"/>
</dbReference>
<keyword evidence="2 11" id="KW-0808">Transferase</keyword>
<dbReference type="InterPro" id="IPR027417">
    <property type="entry name" value="P-loop_NTPase"/>
</dbReference>
<evidence type="ECO:0000256" key="3">
    <source>
        <dbReference type="ARBA" id="ARBA00022695"/>
    </source>
</evidence>
<keyword evidence="3 11" id="KW-0548">Nucleotidyltransferase</keyword>
<dbReference type="EC" id="2.7.7.7" evidence="11"/>
<dbReference type="FunFam" id="3.40.50.300:FF:000014">
    <property type="entry name" value="DNA polymerase III subunit gamma/tau"/>
    <property type="match status" value="1"/>
</dbReference>
<keyword evidence="6 11" id="KW-0547">Nucleotide-binding</keyword>
<comment type="function">
    <text evidence="11">DNA polymerase III is a complex, multichain enzyme responsible for most of the replicative synthesis in bacteria. This DNA polymerase also exhibits 3' to 5' exonuclease activity.</text>
</comment>
<dbReference type="SUPFAM" id="SSF48019">
    <property type="entry name" value="post-AAA+ oligomerization domain-like"/>
    <property type="match status" value="1"/>
</dbReference>
<dbReference type="Pfam" id="PF12169">
    <property type="entry name" value="DNA_pol3_gamma3"/>
    <property type="match status" value="1"/>
</dbReference>
<dbReference type="Proteomes" id="UP000582837">
    <property type="component" value="Unassembled WGS sequence"/>
</dbReference>
<dbReference type="PANTHER" id="PTHR11669:SF0">
    <property type="entry name" value="PROTEIN STICHEL-LIKE 2"/>
    <property type="match status" value="1"/>
</dbReference>
<dbReference type="InterPro" id="IPR008921">
    <property type="entry name" value="DNA_pol3_clamp-load_cplx_C"/>
</dbReference>
<dbReference type="CDD" id="cd18137">
    <property type="entry name" value="HLD_clamp_pol_III_gamma_tau"/>
    <property type="match status" value="1"/>
</dbReference>
<keyword evidence="15" id="KW-1185">Reference proteome</keyword>
<dbReference type="PANTHER" id="PTHR11669">
    <property type="entry name" value="REPLICATION FACTOR C / DNA POLYMERASE III GAMMA-TAU SUBUNIT"/>
    <property type="match status" value="1"/>
</dbReference>
<evidence type="ECO:0000256" key="11">
    <source>
        <dbReference type="RuleBase" id="RU364063"/>
    </source>
</evidence>
<name>A0A841GWI5_9BACT</name>
<dbReference type="InterPro" id="IPR003593">
    <property type="entry name" value="AAA+_ATPase"/>
</dbReference>
<dbReference type="InterPro" id="IPR012763">
    <property type="entry name" value="DNA_pol_III_sug/sutau_N"/>
</dbReference>
<evidence type="ECO:0000256" key="6">
    <source>
        <dbReference type="ARBA" id="ARBA00022741"/>
    </source>
</evidence>
<comment type="subunit">
    <text evidence="11">DNA polymerase III contains a core (composed of alpha, epsilon and theta chains) that associates with a tau subunit. This core dimerizes to form the POLIII' complex. PolIII' associates with the gamma complex (composed of gamma, delta, delta', psi and chi chains) and with the beta chain to form the complete DNA polymerase III complex.</text>
</comment>
<dbReference type="EMBL" id="JACHIA010000004">
    <property type="protein sequence ID" value="MBB6070194.1"/>
    <property type="molecule type" value="Genomic_DNA"/>
</dbReference>
<dbReference type="Pfam" id="PF13177">
    <property type="entry name" value="DNA_pol3_delta2"/>
    <property type="match status" value="1"/>
</dbReference>
<comment type="similarity">
    <text evidence="1 11">Belongs to the DnaX/STICHEL family.</text>
</comment>
<dbReference type="GO" id="GO:0003677">
    <property type="term" value="F:DNA binding"/>
    <property type="evidence" value="ECO:0007669"/>
    <property type="project" value="InterPro"/>
</dbReference>
<comment type="catalytic activity">
    <reaction evidence="10 11">
        <text>DNA(n) + a 2'-deoxyribonucleoside 5'-triphosphate = DNA(n+1) + diphosphate</text>
        <dbReference type="Rhea" id="RHEA:22508"/>
        <dbReference type="Rhea" id="RHEA-COMP:17339"/>
        <dbReference type="Rhea" id="RHEA-COMP:17340"/>
        <dbReference type="ChEBI" id="CHEBI:33019"/>
        <dbReference type="ChEBI" id="CHEBI:61560"/>
        <dbReference type="ChEBI" id="CHEBI:173112"/>
        <dbReference type="EC" id="2.7.7.7"/>
    </reaction>
</comment>
<dbReference type="NCBIfam" id="NF004046">
    <property type="entry name" value="PRK05563.1"/>
    <property type="match status" value="1"/>
</dbReference>
<evidence type="ECO:0000256" key="9">
    <source>
        <dbReference type="ARBA" id="ARBA00022932"/>
    </source>
</evidence>
<organism evidence="14 15">
    <name type="scientific">Longimicrobium terrae</name>
    <dbReference type="NCBI Taxonomy" id="1639882"/>
    <lineage>
        <taxon>Bacteria</taxon>
        <taxon>Pseudomonadati</taxon>
        <taxon>Gemmatimonadota</taxon>
        <taxon>Longimicrobiia</taxon>
        <taxon>Longimicrobiales</taxon>
        <taxon>Longimicrobiaceae</taxon>
        <taxon>Longimicrobium</taxon>
    </lineage>
</organism>
<feature type="compositionally biased region" description="Low complexity" evidence="12">
    <location>
        <begin position="531"/>
        <end position="558"/>
    </location>
</feature>
<feature type="region of interest" description="Disordered" evidence="12">
    <location>
        <begin position="386"/>
        <end position="589"/>
    </location>
</feature>
<dbReference type="GO" id="GO:0046872">
    <property type="term" value="F:metal ion binding"/>
    <property type="evidence" value="ECO:0007669"/>
    <property type="project" value="UniProtKB-KW"/>
</dbReference>
<comment type="caution">
    <text evidence="14">The sequence shown here is derived from an EMBL/GenBank/DDBJ whole genome shotgun (WGS) entry which is preliminary data.</text>
</comment>
<evidence type="ECO:0000256" key="1">
    <source>
        <dbReference type="ARBA" id="ARBA00006360"/>
    </source>
</evidence>
<dbReference type="Gene3D" id="1.20.272.10">
    <property type="match status" value="1"/>
</dbReference>
<protein>
    <recommendedName>
        <fullName evidence="11">DNA polymerase III subunit gamma/tau</fullName>
        <ecNumber evidence="11">2.7.7.7</ecNumber>
    </recommendedName>
</protein>
<keyword evidence="4 11" id="KW-0235">DNA replication</keyword>
<evidence type="ECO:0000256" key="2">
    <source>
        <dbReference type="ARBA" id="ARBA00022679"/>
    </source>
</evidence>
<accession>A0A841GWI5</accession>
<evidence type="ECO:0000313" key="15">
    <source>
        <dbReference type="Proteomes" id="UP000582837"/>
    </source>
</evidence>
<keyword evidence="9 11" id="KW-0239">DNA-directed DNA polymerase</keyword>
<dbReference type="GO" id="GO:0003887">
    <property type="term" value="F:DNA-directed DNA polymerase activity"/>
    <property type="evidence" value="ECO:0007669"/>
    <property type="project" value="UniProtKB-KW"/>
</dbReference>
<dbReference type="RefSeq" id="WP_170035595.1">
    <property type="nucleotide sequence ID" value="NZ_JABDTL010000001.1"/>
</dbReference>
<proteinExistence type="inferred from homology"/>
<dbReference type="NCBIfam" id="TIGR02397">
    <property type="entry name" value="dnaX_nterm"/>
    <property type="match status" value="1"/>
</dbReference>